<dbReference type="InterPro" id="IPR011527">
    <property type="entry name" value="ABC1_TM_dom"/>
</dbReference>
<evidence type="ECO:0000256" key="1">
    <source>
        <dbReference type="ARBA" id="ARBA00004429"/>
    </source>
</evidence>
<keyword evidence="7 14" id="KW-0067">ATP-binding</keyword>
<dbReference type="GO" id="GO:0005524">
    <property type="term" value="F:ATP binding"/>
    <property type="evidence" value="ECO:0007669"/>
    <property type="project" value="UniProtKB-KW"/>
</dbReference>
<evidence type="ECO:0000256" key="5">
    <source>
        <dbReference type="ARBA" id="ARBA00022692"/>
    </source>
</evidence>
<dbReference type="Gene3D" id="3.40.50.300">
    <property type="entry name" value="P-loop containing nucleotide triphosphate hydrolases"/>
    <property type="match status" value="1"/>
</dbReference>
<evidence type="ECO:0000259" key="12">
    <source>
        <dbReference type="PROSITE" id="PS50893"/>
    </source>
</evidence>
<feature type="domain" description="ABC transporter" evidence="12">
    <location>
        <begin position="372"/>
        <end position="606"/>
    </location>
</feature>
<dbReference type="InterPro" id="IPR039421">
    <property type="entry name" value="Type_1_exporter"/>
</dbReference>
<dbReference type="InterPro" id="IPR027417">
    <property type="entry name" value="P-loop_NTPase"/>
</dbReference>
<dbReference type="Gene3D" id="1.20.1560.10">
    <property type="entry name" value="ABC transporter type 1, transmembrane domain"/>
    <property type="match status" value="1"/>
</dbReference>
<keyword evidence="2" id="KW-0813">Transport</keyword>
<evidence type="ECO:0000256" key="7">
    <source>
        <dbReference type="ARBA" id="ARBA00022840"/>
    </source>
</evidence>
<keyword evidence="6" id="KW-0547">Nucleotide-binding</keyword>
<dbReference type="InterPro" id="IPR017871">
    <property type="entry name" value="ABC_transporter-like_CS"/>
</dbReference>
<organism evidence="14 15">
    <name type="scientific">Nocardioides oleivorans</name>
    <dbReference type="NCBI Taxonomy" id="273676"/>
    <lineage>
        <taxon>Bacteria</taxon>
        <taxon>Bacillati</taxon>
        <taxon>Actinomycetota</taxon>
        <taxon>Actinomycetes</taxon>
        <taxon>Propionibacteriales</taxon>
        <taxon>Nocardioidaceae</taxon>
        <taxon>Nocardioides</taxon>
    </lineage>
</organism>
<keyword evidence="3" id="KW-1003">Cell membrane</keyword>
<dbReference type="CDD" id="cd18565">
    <property type="entry name" value="ABC_6TM_exporter_like"/>
    <property type="match status" value="1"/>
</dbReference>
<dbReference type="PROSITE" id="PS00211">
    <property type="entry name" value="ABC_TRANSPORTER_1"/>
    <property type="match status" value="1"/>
</dbReference>
<dbReference type="GO" id="GO:0034040">
    <property type="term" value="F:ATPase-coupled lipid transmembrane transporter activity"/>
    <property type="evidence" value="ECO:0007669"/>
    <property type="project" value="TreeGrafter"/>
</dbReference>
<evidence type="ECO:0000256" key="6">
    <source>
        <dbReference type="ARBA" id="ARBA00022741"/>
    </source>
</evidence>
<evidence type="ECO:0000259" key="13">
    <source>
        <dbReference type="PROSITE" id="PS50929"/>
    </source>
</evidence>
<evidence type="ECO:0000313" key="14">
    <source>
        <dbReference type="EMBL" id="RYB95614.1"/>
    </source>
</evidence>
<dbReference type="GO" id="GO:0016887">
    <property type="term" value="F:ATP hydrolysis activity"/>
    <property type="evidence" value="ECO:0007669"/>
    <property type="project" value="InterPro"/>
</dbReference>
<reference evidence="14 15" key="1">
    <citation type="submission" date="2019-01" db="EMBL/GenBank/DDBJ databases">
        <title>Novel species of Nocardioides.</title>
        <authorList>
            <person name="Liu Q."/>
            <person name="Xin Y.-H."/>
        </authorList>
    </citation>
    <scope>NUCLEOTIDE SEQUENCE [LARGE SCALE GENOMIC DNA]</scope>
    <source>
        <strain evidence="14 15">CGMCC 4.6882</strain>
    </source>
</reference>
<comment type="caution">
    <text evidence="14">The sequence shown here is derived from an EMBL/GenBank/DDBJ whole genome shotgun (WGS) entry which is preliminary data.</text>
</comment>
<dbReference type="FunFam" id="3.40.50.300:FF:000221">
    <property type="entry name" value="Multidrug ABC transporter ATP-binding protein"/>
    <property type="match status" value="1"/>
</dbReference>
<dbReference type="OrthoDB" id="9806127at2"/>
<evidence type="ECO:0000256" key="11">
    <source>
        <dbReference type="SAM" id="Phobius"/>
    </source>
</evidence>
<dbReference type="SUPFAM" id="SSF52540">
    <property type="entry name" value="P-loop containing nucleoside triphosphate hydrolases"/>
    <property type="match status" value="1"/>
</dbReference>
<feature type="domain" description="ABC transmembrane type-1" evidence="13">
    <location>
        <begin position="45"/>
        <end position="339"/>
    </location>
</feature>
<accession>A0A4Q2S515</accession>
<keyword evidence="8 11" id="KW-1133">Transmembrane helix</keyword>
<dbReference type="AlphaFoldDB" id="A0A4Q2S515"/>
<name>A0A4Q2S515_9ACTN</name>
<evidence type="ECO:0000313" key="15">
    <source>
        <dbReference type="Proteomes" id="UP000294071"/>
    </source>
</evidence>
<dbReference type="SMART" id="SM00382">
    <property type="entry name" value="AAA"/>
    <property type="match status" value="1"/>
</dbReference>
<evidence type="ECO:0000256" key="10">
    <source>
        <dbReference type="ARBA" id="ARBA00023455"/>
    </source>
</evidence>
<keyword evidence="15" id="KW-1185">Reference proteome</keyword>
<dbReference type="PROSITE" id="PS50929">
    <property type="entry name" value="ABC_TM1F"/>
    <property type="match status" value="1"/>
</dbReference>
<dbReference type="InterPro" id="IPR003439">
    <property type="entry name" value="ABC_transporter-like_ATP-bd"/>
</dbReference>
<dbReference type="PANTHER" id="PTHR24221:SF601">
    <property type="entry name" value="ABC TRANSPORTER"/>
    <property type="match status" value="1"/>
</dbReference>
<evidence type="ECO:0000256" key="4">
    <source>
        <dbReference type="ARBA" id="ARBA00022519"/>
    </source>
</evidence>
<dbReference type="GO" id="GO:0140359">
    <property type="term" value="F:ABC-type transporter activity"/>
    <property type="evidence" value="ECO:0007669"/>
    <property type="project" value="InterPro"/>
</dbReference>
<keyword evidence="5 11" id="KW-0812">Transmembrane</keyword>
<dbReference type="Proteomes" id="UP000294071">
    <property type="component" value="Unassembled WGS sequence"/>
</dbReference>
<proteinExistence type="inferred from homology"/>
<dbReference type="GO" id="GO:0005886">
    <property type="term" value="C:plasma membrane"/>
    <property type="evidence" value="ECO:0007669"/>
    <property type="project" value="UniProtKB-SubCell"/>
</dbReference>
<dbReference type="Pfam" id="PF00664">
    <property type="entry name" value="ABC_membrane"/>
    <property type="match status" value="1"/>
</dbReference>
<dbReference type="SUPFAM" id="SSF90123">
    <property type="entry name" value="ABC transporter transmembrane region"/>
    <property type="match status" value="1"/>
</dbReference>
<dbReference type="InterPro" id="IPR036640">
    <property type="entry name" value="ABC1_TM_sf"/>
</dbReference>
<evidence type="ECO:0000256" key="3">
    <source>
        <dbReference type="ARBA" id="ARBA00022475"/>
    </source>
</evidence>
<dbReference type="InterPro" id="IPR003593">
    <property type="entry name" value="AAA+_ATPase"/>
</dbReference>
<evidence type="ECO:0000256" key="8">
    <source>
        <dbReference type="ARBA" id="ARBA00022989"/>
    </source>
</evidence>
<keyword evidence="9 11" id="KW-0472">Membrane</keyword>
<dbReference type="PROSITE" id="PS50893">
    <property type="entry name" value="ABC_TRANSPORTER_2"/>
    <property type="match status" value="1"/>
</dbReference>
<dbReference type="Pfam" id="PF00005">
    <property type="entry name" value="ABC_tran"/>
    <property type="match status" value="1"/>
</dbReference>
<evidence type="ECO:0000256" key="2">
    <source>
        <dbReference type="ARBA" id="ARBA00022448"/>
    </source>
</evidence>
<evidence type="ECO:0000256" key="9">
    <source>
        <dbReference type="ARBA" id="ARBA00023136"/>
    </source>
</evidence>
<gene>
    <name evidence="14" type="ORF">EUA93_15470</name>
</gene>
<sequence>MRRTHLGSPNLVPVSEPVAPPVTPATVQPLRALWQRYGAYRGRFVGAVVASTINKVADVVPELLIGAAVDVVVRGDQSLVGEVLGVESRFAQLGWLAVINAVVWLVESLSEYVASVLWRGLAQGVEHDLRVEAYDHVQHLDLGWHESRPSGSTLATLNDDVNQLERFLDVGAPAILQTTLNVLLVGAVFAAASGQLLLFAFLPIPVIVVGSLVFQKRLEPLYDRVRDAVSDLSSTLSSNISGIATIKAFTAEDRERDRVAAVSQAYREANTAAIRSSAAFVPLVRVAILTGFTCTLLLGGWATLRGDLAIGLYSVLVFMTQRLLWPLTEVAEVLDLYQRGRASAARILGLLEVPVTVPAGSTALERPVKGRVELHGVRAGYADGPDVLHGIDLVVPAGETHAIVGSTGSGKSSLLRLVLRFDDPRAGTVHFDGQDVRDLDWDSLRGSLGYVAQDVFMFAGSVADNIAYGRPGATRDEIRAAAEGAAALDFIEAMPDGLDTWVGERGVTLSGGQRQRLALARALLRDPAVLVLDEATSAVDNETEAAIQRSLRKATAQRTAIVVAHRLSTVRHAHRIWVLDAGRVTEAGTHDELLAVDGSYAALWRVQTGELAEQPQAG</sequence>
<protein>
    <submittedName>
        <fullName evidence="14">ABC transporter ATP-binding protein</fullName>
    </submittedName>
</protein>
<dbReference type="PANTHER" id="PTHR24221">
    <property type="entry name" value="ATP-BINDING CASSETTE SUB-FAMILY B"/>
    <property type="match status" value="1"/>
</dbReference>
<feature type="transmembrane region" description="Helical" evidence="11">
    <location>
        <begin position="196"/>
        <end position="214"/>
    </location>
</feature>
<keyword evidence="4" id="KW-0997">Cell inner membrane</keyword>
<comment type="similarity">
    <text evidence="10">Belongs to the ABC transporter superfamily. Siderophore-Fe(3+) uptake transporter (SIUT) (TC 3.A.1.21) family.</text>
</comment>
<dbReference type="EMBL" id="SDWT01000001">
    <property type="protein sequence ID" value="RYB95614.1"/>
    <property type="molecule type" value="Genomic_DNA"/>
</dbReference>
<comment type="subcellular location">
    <subcellularLocation>
        <location evidence="1">Cell inner membrane</location>
        <topology evidence="1">Multi-pass membrane protein</topology>
    </subcellularLocation>
</comment>
<feature type="transmembrane region" description="Helical" evidence="11">
    <location>
        <begin position="283"/>
        <end position="302"/>
    </location>
</feature>